<proteinExistence type="inferred from homology"/>
<protein>
    <recommendedName>
        <fullName evidence="4 9">N-(5'-phosphoribosyl)anthranilate isomerase</fullName>
        <shortName evidence="9">PRAI</shortName>
        <ecNumber evidence="3 9">5.3.1.24</ecNumber>
    </recommendedName>
</protein>
<dbReference type="Pfam" id="PF00697">
    <property type="entry name" value="PRAI"/>
    <property type="match status" value="1"/>
</dbReference>
<keyword evidence="8 9" id="KW-0413">Isomerase</keyword>
<evidence type="ECO:0000256" key="1">
    <source>
        <dbReference type="ARBA" id="ARBA00001164"/>
    </source>
</evidence>
<dbReference type="InterPro" id="IPR044643">
    <property type="entry name" value="TrpF_fam"/>
</dbReference>
<name>A0A9J7AZB8_9PROT</name>
<evidence type="ECO:0000313" key="12">
    <source>
        <dbReference type="Proteomes" id="UP001060336"/>
    </source>
</evidence>
<evidence type="ECO:0000256" key="3">
    <source>
        <dbReference type="ARBA" id="ARBA00012572"/>
    </source>
</evidence>
<dbReference type="CDD" id="cd00405">
    <property type="entry name" value="PRAI"/>
    <property type="match status" value="1"/>
</dbReference>
<dbReference type="SUPFAM" id="SSF51366">
    <property type="entry name" value="Ribulose-phoshate binding barrel"/>
    <property type="match status" value="1"/>
</dbReference>
<dbReference type="InterPro" id="IPR001240">
    <property type="entry name" value="PRAI_dom"/>
</dbReference>
<accession>A0A9J7AZB8</accession>
<evidence type="ECO:0000256" key="7">
    <source>
        <dbReference type="ARBA" id="ARBA00023141"/>
    </source>
</evidence>
<keyword evidence="7 9" id="KW-0057">Aromatic amino acid biosynthesis</keyword>
<dbReference type="PANTHER" id="PTHR42894">
    <property type="entry name" value="N-(5'-PHOSPHORIBOSYL)ANTHRANILATE ISOMERASE"/>
    <property type="match status" value="1"/>
</dbReference>
<dbReference type="KEGG" id="naci:NUH88_08720"/>
<dbReference type="RefSeq" id="WP_257771448.1">
    <property type="nucleotide sequence ID" value="NZ_CP102480.1"/>
</dbReference>
<keyword evidence="12" id="KW-1185">Reference proteome</keyword>
<comment type="similarity">
    <text evidence="9">Belongs to the TrpF family.</text>
</comment>
<organism evidence="11 12">
    <name type="scientific">Nisaea acidiphila</name>
    <dbReference type="NCBI Taxonomy" id="1862145"/>
    <lineage>
        <taxon>Bacteria</taxon>
        <taxon>Pseudomonadati</taxon>
        <taxon>Pseudomonadota</taxon>
        <taxon>Alphaproteobacteria</taxon>
        <taxon>Rhodospirillales</taxon>
        <taxon>Thalassobaculaceae</taxon>
        <taxon>Nisaea</taxon>
    </lineage>
</organism>
<dbReference type="Proteomes" id="UP001060336">
    <property type="component" value="Chromosome"/>
</dbReference>
<evidence type="ECO:0000256" key="4">
    <source>
        <dbReference type="ARBA" id="ARBA00022272"/>
    </source>
</evidence>
<dbReference type="HAMAP" id="MF_00135">
    <property type="entry name" value="PRAI"/>
    <property type="match status" value="1"/>
</dbReference>
<dbReference type="NCBIfam" id="NF002295">
    <property type="entry name" value="PRK01222.1-1"/>
    <property type="match status" value="1"/>
</dbReference>
<sequence>MDVKICGLKTPDSVEAAAAAGATHLGFNFFAPSPRAVTPAEARLLARHVPAGVKIVALVVDADDALLEEIWEHLHPDIFQLHGKETPERVREIKARFGVEVMKVVRVAEAADARSAEAYDGVADLLLFDAKPPKDKDKLPGGNGLIFDWTALQAYRGKTPWMLAGGLDAANVAEAIRVTGTGAVDTASGAEDAPGVKSPEKIRKFVAAALGKA</sequence>
<dbReference type="InterPro" id="IPR013785">
    <property type="entry name" value="Aldolase_TIM"/>
</dbReference>
<dbReference type="Gene3D" id="3.20.20.70">
    <property type="entry name" value="Aldolase class I"/>
    <property type="match status" value="1"/>
</dbReference>
<dbReference type="EMBL" id="CP102480">
    <property type="protein sequence ID" value="UUX51769.1"/>
    <property type="molecule type" value="Genomic_DNA"/>
</dbReference>
<evidence type="ECO:0000256" key="2">
    <source>
        <dbReference type="ARBA" id="ARBA00004664"/>
    </source>
</evidence>
<dbReference type="PANTHER" id="PTHR42894:SF1">
    <property type="entry name" value="N-(5'-PHOSPHORIBOSYL)ANTHRANILATE ISOMERASE"/>
    <property type="match status" value="1"/>
</dbReference>
<dbReference type="InterPro" id="IPR011060">
    <property type="entry name" value="RibuloseP-bd_barrel"/>
</dbReference>
<dbReference type="AlphaFoldDB" id="A0A9J7AZB8"/>
<evidence type="ECO:0000256" key="9">
    <source>
        <dbReference type="HAMAP-Rule" id="MF_00135"/>
    </source>
</evidence>
<gene>
    <name evidence="9" type="primary">trpF</name>
    <name evidence="11" type="ORF">NUH88_08720</name>
</gene>
<dbReference type="GO" id="GO:0004640">
    <property type="term" value="F:phosphoribosylanthranilate isomerase activity"/>
    <property type="evidence" value="ECO:0007669"/>
    <property type="project" value="UniProtKB-UniRule"/>
</dbReference>
<evidence type="ECO:0000256" key="6">
    <source>
        <dbReference type="ARBA" id="ARBA00022822"/>
    </source>
</evidence>
<dbReference type="EC" id="5.3.1.24" evidence="3 9"/>
<keyword evidence="6 9" id="KW-0822">Tryptophan biosynthesis</keyword>
<evidence type="ECO:0000259" key="10">
    <source>
        <dbReference type="Pfam" id="PF00697"/>
    </source>
</evidence>
<evidence type="ECO:0000256" key="5">
    <source>
        <dbReference type="ARBA" id="ARBA00022605"/>
    </source>
</evidence>
<comment type="pathway">
    <text evidence="2 9">Amino-acid biosynthesis; L-tryptophan biosynthesis; L-tryptophan from chorismate: step 3/5.</text>
</comment>
<evidence type="ECO:0000313" key="11">
    <source>
        <dbReference type="EMBL" id="UUX51769.1"/>
    </source>
</evidence>
<reference evidence="11" key="1">
    <citation type="submission" date="2022-08" db="EMBL/GenBank/DDBJ databases">
        <title>Nisaea acidiphila sp. nov., isolated from a marine algal debris and emended description of the genus Nisaea Urios et al. 2008.</title>
        <authorList>
            <person name="Kwon K."/>
        </authorList>
    </citation>
    <scope>NUCLEOTIDE SEQUENCE</scope>
    <source>
        <strain evidence="11">MEBiC11861</strain>
    </source>
</reference>
<keyword evidence="5 9" id="KW-0028">Amino-acid biosynthesis</keyword>
<dbReference type="GO" id="GO:0000162">
    <property type="term" value="P:L-tryptophan biosynthetic process"/>
    <property type="evidence" value="ECO:0007669"/>
    <property type="project" value="UniProtKB-UniRule"/>
</dbReference>
<comment type="catalytic activity">
    <reaction evidence="1 9">
        <text>N-(5-phospho-beta-D-ribosyl)anthranilate = 1-(2-carboxyphenylamino)-1-deoxy-D-ribulose 5-phosphate</text>
        <dbReference type="Rhea" id="RHEA:21540"/>
        <dbReference type="ChEBI" id="CHEBI:18277"/>
        <dbReference type="ChEBI" id="CHEBI:58613"/>
        <dbReference type="EC" id="5.3.1.24"/>
    </reaction>
</comment>
<feature type="domain" description="N-(5'phosphoribosyl) anthranilate isomerase (PRAI)" evidence="10">
    <location>
        <begin position="3"/>
        <end position="207"/>
    </location>
</feature>
<evidence type="ECO:0000256" key="8">
    <source>
        <dbReference type="ARBA" id="ARBA00023235"/>
    </source>
</evidence>